<evidence type="ECO:0000313" key="6">
    <source>
        <dbReference type="Proteomes" id="UP000184164"/>
    </source>
</evidence>
<dbReference type="OrthoDB" id="9809781at2"/>
<feature type="domain" description="Calcineurin-like phosphoesterase" evidence="3">
    <location>
        <begin position="159"/>
        <end position="348"/>
    </location>
</feature>
<dbReference type="Pfam" id="PF16656">
    <property type="entry name" value="Pur_ac_phosph_N"/>
    <property type="match status" value="1"/>
</dbReference>
<feature type="domain" description="Purple acid phosphatase N-terminal" evidence="4">
    <location>
        <begin position="44"/>
        <end position="145"/>
    </location>
</feature>
<keyword evidence="6" id="KW-1185">Reference proteome</keyword>
<feature type="chain" id="PRO_5009907953" evidence="2">
    <location>
        <begin position="22"/>
        <end position="528"/>
    </location>
</feature>
<proteinExistence type="predicted"/>
<sequence length="528" mass="60758">MKLQSILASLLLSLCFNVSMAQHKSIVYKTPKYEKEWMQPTVHPDRIILNYGADPRTTASVTWRTSADVKTAYAEIAKATAAPKFWRTSERFAANTELLDGSKVKDAGIVANYHSVTFKNLEPNTLYGYRVGDGEHWSEWIQFKTASDSNDKFSFLYVGDAQNYILELWSRLIRQGFLQAPNARFIVHAGDLVSTAHSEQQWEEWFKAGSFIHGMIASFPVPGNHEYEPLYEGQDDDLEKLSIQWRPQFTLPENGLNNIDELKETVYYMDFQGVRMIGLNSSEHREEQAEWLEKVLADNPNQWTVVTFHHPLYSASEGRDNKSWRELLKPIFDKYHVDLVLQGHDHTYARGRVSPKEYNLTSGVNKRDQTGTVYVVSVSGGKMYRLRKNGWKNWGAEQNRDGENTQLVQVVTVNKDTIHYKSYTATGDLYDAFNLIKNKKGPNTFVDLKDEAIAARYHNNTISYFDELPLDIKKKVLEKYPGFKIDKVSIREGKDASIYYDVDLEKGDEEYELKIDEQGVIFSEEKDN</sequence>
<dbReference type="PANTHER" id="PTHR45867">
    <property type="entry name" value="PURPLE ACID PHOSPHATASE"/>
    <property type="match status" value="1"/>
</dbReference>
<dbReference type="InterPro" id="IPR029052">
    <property type="entry name" value="Metallo-depent_PP-like"/>
</dbReference>
<dbReference type="PANTHER" id="PTHR45867:SF3">
    <property type="entry name" value="ACID PHOSPHATASE TYPE 7"/>
    <property type="match status" value="1"/>
</dbReference>
<dbReference type="Gene3D" id="3.10.450.360">
    <property type="match status" value="1"/>
</dbReference>
<dbReference type="InterPro" id="IPR004843">
    <property type="entry name" value="Calcineurin-like_PHP"/>
</dbReference>
<organism evidence="5 6">
    <name type="scientific">Mariniphaga anaerophila</name>
    <dbReference type="NCBI Taxonomy" id="1484053"/>
    <lineage>
        <taxon>Bacteria</taxon>
        <taxon>Pseudomonadati</taxon>
        <taxon>Bacteroidota</taxon>
        <taxon>Bacteroidia</taxon>
        <taxon>Marinilabiliales</taxon>
        <taxon>Prolixibacteraceae</taxon>
        <taxon>Mariniphaga</taxon>
    </lineage>
</organism>
<name>A0A1M4VRR0_9BACT</name>
<dbReference type="Gene3D" id="2.60.40.380">
    <property type="entry name" value="Purple acid phosphatase-like, N-terminal"/>
    <property type="match status" value="1"/>
</dbReference>
<dbReference type="GO" id="GO:0046872">
    <property type="term" value="F:metal ion binding"/>
    <property type="evidence" value="ECO:0007669"/>
    <property type="project" value="InterPro"/>
</dbReference>
<dbReference type="Gene3D" id="3.60.21.10">
    <property type="match status" value="1"/>
</dbReference>
<dbReference type="EMBL" id="FQUM01000002">
    <property type="protein sequence ID" value="SHE71801.1"/>
    <property type="molecule type" value="Genomic_DNA"/>
</dbReference>
<keyword evidence="1 2" id="KW-0732">Signal</keyword>
<dbReference type="Pfam" id="PF00149">
    <property type="entry name" value="Metallophos"/>
    <property type="match status" value="1"/>
</dbReference>
<evidence type="ECO:0000256" key="1">
    <source>
        <dbReference type="ARBA" id="ARBA00022729"/>
    </source>
</evidence>
<dbReference type="RefSeq" id="WP_072999240.1">
    <property type="nucleotide sequence ID" value="NZ_FQUM01000002.1"/>
</dbReference>
<accession>A0A1M4VRR0</accession>
<dbReference type="AlphaFoldDB" id="A0A1M4VRR0"/>
<dbReference type="SUPFAM" id="SSF160574">
    <property type="entry name" value="BT0923-like"/>
    <property type="match status" value="1"/>
</dbReference>
<gene>
    <name evidence="5" type="ORF">SAMN05444274_102191</name>
</gene>
<dbReference type="STRING" id="1484053.SAMN05444274_102191"/>
<evidence type="ECO:0000259" key="4">
    <source>
        <dbReference type="Pfam" id="PF16656"/>
    </source>
</evidence>
<protein>
    <submittedName>
        <fullName evidence="5">Purple acid Phosphatase, N-terminal domain</fullName>
    </submittedName>
</protein>
<dbReference type="SUPFAM" id="SSF49363">
    <property type="entry name" value="Purple acid phosphatase, N-terminal domain"/>
    <property type="match status" value="1"/>
</dbReference>
<evidence type="ECO:0000259" key="3">
    <source>
        <dbReference type="Pfam" id="PF00149"/>
    </source>
</evidence>
<dbReference type="SUPFAM" id="SSF56300">
    <property type="entry name" value="Metallo-dependent phosphatases"/>
    <property type="match status" value="1"/>
</dbReference>
<dbReference type="Proteomes" id="UP000184164">
    <property type="component" value="Unassembled WGS sequence"/>
</dbReference>
<dbReference type="InterPro" id="IPR008963">
    <property type="entry name" value="Purple_acid_Pase-like_N"/>
</dbReference>
<dbReference type="GO" id="GO:0003993">
    <property type="term" value="F:acid phosphatase activity"/>
    <property type="evidence" value="ECO:0007669"/>
    <property type="project" value="InterPro"/>
</dbReference>
<reference evidence="5 6" key="1">
    <citation type="submission" date="2016-11" db="EMBL/GenBank/DDBJ databases">
        <authorList>
            <person name="Jaros S."/>
            <person name="Januszkiewicz K."/>
            <person name="Wedrychowicz H."/>
        </authorList>
    </citation>
    <scope>NUCLEOTIDE SEQUENCE [LARGE SCALE GENOMIC DNA]</scope>
    <source>
        <strain evidence="5 6">DSM 26910</strain>
    </source>
</reference>
<dbReference type="InterPro" id="IPR015914">
    <property type="entry name" value="PAPs_N"/>
</dbReference>
<evidence type="ECO:0000256" key="2">
    <source>
        <dbReference type="SAM" id="SignalP"/>
    </source>
</evidence>
<evidence type="ECO:0000313" key="5">
    <source>
        <dbReference type="EMBL" id="SHE71801.1"/>
    </source>
</evidence>
<feature type="signal peptide" evidence="2">
    <location>
        <begin position="1"/>
        <end position="21"/>
    </location>
</feature>